<organism evidence="6 7">
    <name type="scientific">Coemansia brasiliensis</name>
    <dbReference type="NCBI Taxonomy" id="2650707"/>
    <lineage>
        <taxon>Eukaryota</taxon>
        <taxon>Fungi</taxon>
        <taxon>Fungi incertae sedis</taxon>
        <taxon>Zoopagomycota</taxon>
        <taxon>Kickxellomycotina</taxon>
        <taxon>Kickxellomycetes</taxon>
        <taxon>Kickxellales</taxon>
        <taxon>Kickxellaceae</taxon>
        <taxon>Coemansia</taxon>
    </lineage>
</organism>
<evidence type="ECO:0000313" key="6">
    <source>
        <dbReference type="EMBL" id="KAJ2848782.1"/>
    </source>
</evidence>
<keyword evidence="7" id="KW-1185">Reference proteome</keyword>
<evidence type="ECO:0000313" key="7">
    <source>
        <dbReference type="Proteomes" id="UP001139887"/>
    </source>
</evidence>
<gene>
    <name evidence="6" type="primary">EXG3</name>
    <name evidence="6" type="ORF">IWW36_003091</name>
</gene>
<comment type="similarity">
    <text evidence="1 4">Belongs to the glycosyl hydrolase 5 (cellulase A) family.</text>
</comment>
<feature type="domain" description="Glycoside hydrolase family 5" evidence="5">
    <location>
        <begin position="66"/>
        <end position="341"/>
    </location>
</feature>
<dbReference type="OrthoDB" id="1887033at2759"/>
<dbReference type="EC" id="3.2.1.58" evidence="6"/>
<dbReference type="GO" id="GO:0005576">
    <property type="term" value="C:extracellular region"/>
    <property type="evidence" value="ECO:0007669"/>
    <property type="project" value="TreeGrafter"/>
</dbReference>
<dbReference type="AlphaFoldDB" id="A0A9W8IEP0"/>
<sequence>MQLGIFAPFDPVKAQVFRYRKLYGVNLGSMFCLEPWIATDLYKDYQQHNPEAECDLLECMGNEACEKMESHWDSWLQRADFEKMASMGINSVRLPVGYWVLGRHFTLEKYDLYGSVYDNALSYISRIISWAAEFDIGVLVDIHALPGGQNNDSHSGTTGMARFYDNPECQCLAIKCYSTFAHLLANITNVIGLQIINEPLDHPQLEDFYKRALCEIRLQTADLPIYIGDAWNLTKYAEIAKDLSQQFGFIVVDTHRYWVFRPQEEQYRVDKLTKELWEVTVPELSRASHEIAGNLVIGEYSSVLANGSFDGEDPAECMGNFAREQLKAFDQVAAGTFYWTWRLQHDSWFWSMQFAINANAMPSEYFPFEWSPDKSSHEAIQTAENCRNIWRERRLNGHKQYVSQWEGEFGFDHYEAGFNQGLDVAKLFFSSLSFPSKLGFVRQLASQYAAQYVAQNGGKQWEWEYIDGFREAQEEFNDYCCSLYSKS</sequence>
<protein>
    <submittedName>
        <fullName evidence="6">Glucan 1,3-beta-glucosidase 3</fullName>
        <ecNumber evidence="6">3.2.1.58</ecNumber>
    </submittedName>
</protein>
<evidence type="ECO:0000256" key="4">
    <source>
        <dbReference type="RuleBase" id="RU361153"/>
    </source>
</evidence>
<keyword evidence="2 4" id="KW-0378">Hydrolase</keyword>
<evidence type="ECO:0000256" key="1">
    <source>
        <dbReference type="ARBA" id="ARBA00005641"/>
    </source>
</evidence>
<dbReference type="SUPFAM" id="SSF51445">
    <property type="entry name" value="(Trans)glycosidases"/>
    <property type="match status" value="1"/>
</dbReference>
<dbReference type="InterPro" id="IPR017853">
    <property type="entry name" value="GH"/>
</dbReference>
<accession>A0A9W8IEP0</accession>
<dbReference type="Pfam" id="PF00150">
    <property type="entry name" value="Cellulase"/>
    <property type="match status" value="1"/>
</dbReference>
<dbReference type="GO" id="GO:0009251">
    <property type="term" value="P:glucan catabolic process"/>
    <property type="evidence" value="ECO:0007669"/>
    <property type="project" value="TreeGrafter"/>
</dbReference>
<dbReference type="GO" id="GO:0046557">
    <property type="term" value="F:glucan endo-1,6-beta-glucosidase activity"/>
    <property type="evidence" value="ECO:0007669"/>
    <property type="project" value="TreeGrafter"/>
</dbReference>
<dbReference type="GO" id="GO:0004338">
    <property type="term" value="F:glucan exo-1,3-beta-glucosidase activity"/>
    <property type="evidence" value="ECO:0007669"/>
    <property type="project" value="UniProtKB-EC"/>
</dbReference>
<proteinExistence type="inferred from homology"/>
<dbReference type="Proteomes" id="UP001139887">
    <property type="component" value="Unassembled WGS sequence"/>
</dbReference>
<dbReference type="GO" id="GO:0009986">
    <property type="term" value="C:cell surface"/>
    <property type="evidence" value="ECO:0007669"/>
    <property type="project" value="TreeGrafter"/>
</dbReference>
<evidence type="ECO:0000256" key="3">
    <source>
        <dbReference type="ARBA" id="ARBA00023295"/>
    </source>
</evidence>
<keyword evidence="3 4" id="KW-0326">Glycosidase</keyword>
<dbReference type="InterPro" id="IPR050386">
    <property type="entry name" value="Glycosyl_hydrolase_5"/>
</dbReference>
<dbReference type="EMBL" id="JANBUW010000134">
    <property type="protein sequence ID" value="KAJ2848782.1"/>
    <property type="molecule type" value="Genomic_DNA"/>
</dbReference>
<reference evidence="6" key="1">
    <citation type="submission" date="2022-07" db="EMBL/GenBank/DDBJ databases">
        <title>Phylogenomic reconstructions and comparative analyses of Kickxellomycotina fungi.</title>
        <authorList>
            <person name="Reynolds N.K."/>
            <person name="Stajich J.E."/>
            <person name="Barry K."/>
            <person name="Grigoriev I.V."/>
            <person name="Crous P."/>
            <person name="Smith M.E."/>
        </authorList>
    </citation>
    <scope>NUCLEOTIDE SEQUENCE</scope>
    <source>
        <strain evidence="6">NRRL 1566</strain>
    </source>
</reference>
<comment type="caution">
    <text evidence="6">The sequence shown here is derived from an EMBL/GenBank/DDBJ whole genome shotgun (WGS) entry which is preliminary data.</text>
</comment>
<dbReference type="Gene3D" id="3.20.20.80">
    <property type="entry name" value="Glycosidases"/>
    <property type="match status" value="1"/>
</dbReference>
<evidence type="ECO:0000256" key="2">
    <source>
        <dbReference type="ARBA" id="ARBA00022801"/>
    </source>
</evidence>
<name>A0A9W8IEP0_9FUNG</name>
<dbReference type="PANTHER" id="PTHR31297">
    <property type="entry name" value="GLUCAN ENDO-1,6-BETA-GLUCOSIDASE B"/>
    <property type="match status" value="1"/>
</dbReference>
<dbReference type="PANTHER" id="PTHR31297:SF43">
    <property type="entry name" value="GLUCAN 1,3-BETA-GLUCOSIDASE 3"/>
    <property type="match status" value="1"/>
</dbReference>
<evidence type="ECO:0000259" key="5">
    <source>
        <dbReference type="Pfam" id="PF00150"/>
    </source>
</evidence>
<dbReference type="InterPro" id="IPR001547">
    <property type="entry name" value="Glyco_hydro_5"/>
</dbReference>